<dbReference type="SFLD" id="SFLDG01129">
    <property type="entry name" value="C1.5:_HAD__Beta-PGM__Phosphata"/>
    <property type="match status" value="1"/>
</dbReference>
<dbReference type="Proteomes" id="UP000199259">
    <property type="component" value="Unassembled WGS sequence"/>
</dbReference>
<evidence type="ECO:0000256" key="2">
    <source>
        <dbReference type="ARBA" id="ARBA00007958"/>
    </source>
</evidence>
<comment type="similarity">
    <text evidence="2">Belongs to the HAD-like hydrolase superfamily.</text>
</comment>
<dbReference type="OrthoDB" id="27736at2157"/>
<dbReference type="EMBL" id="FNCA01000002">
    <property type="protein sequence ID" value="SDF51466.1"/>
    <property type="molecule type" value="Genomic_DNA"/>
</dbReference>
<dbReference type="PANTHER" id="PTHR46470">
    <property type="entry name" value="N-ACYLNEURAMINATE-9-PHOSPHATASE"/>
    <property type="match status" value="1"/>
</dbReference>
<gene>
    <name evidence="6" type="ORF">SAMN04488589_0754</name>
</gene>
<dbReference type="AlphaFoldDB" id="A0A7Z7FDM0"/>
<evidence type="ECO:0000256" key="4">
    <source>
        <dbReference type="ARBA" id="ARBA00022801"/>
    </source>
</evidence>
<dbReference type="Gene3D" id="1.10.150.240">
    <property type="entry name" value="Putative phosphatase, domain 2"/>
    <property type="match status" value="1"/>
</dbReference>
<dbReference type="SUPFAM" id="SSF56784">
    <property type="entry name" value="HAD-like"/>
    <property type="match status" value="1"/>
</dbReference>
<reference evidence="6 7" key="1">
    <citation type="submission" date="2016-10" db="EMBL/GenBank/DDBJ databases">
        <authorList>
            <person name="Varghese N."/>
            <person name="Submissions S."/>
        </authorList>
    </citation>
    <scope>NUCLEOTIDE SEQUENCE [LARGE SCALE GENOMIC DNA]</scope>
    <source>
        <strain evidence="6 7">PL 12/M</strain>
    </source>
</reference>
<evidence type="ECO:0000313" key="6">
    <source>
        <dbReference type="EMBL" id="SDF51466.1"/>
    </source>
</evidence>
<protein>
    <submittedName>
        <fullName evidence="6">Putative hydrolase of the HAD superfamily</fullName>
    </submittedName>
</protein>
<dbReference type="NCBIfam" id="TIGR01509">
    <property type="entry name" value="HAD-SF-IA-v3"/>
    <property type="match status" value="1"/>
</dbReference>
<dbReference type="PANTHER" id="PTHR46470:SF2">
    <property type="entry name" value="GLYCERALDEHYDE 3-PHOSPHATE PHOSPHATASE"/>
    <property type="match status" value="1"/>
</dbReference>
<dbReference type="RefSeq" id="WP_091708822.1">
    <property type="nucleotide sequence ID" value="NZ_FNCA01000002.1"/>
</dbReference>
<accession>A0A7Z7FDM0</accession>
<keyword evidence="7" id="KW-1185">Reference proteome</keyword>
<keyword evidence="3" id="KW-0479">Metal-binding</keyword>
<dbReference type="PRINTS" id="PR00413">
    <property type="entry name" value="HADHALOGNASE"/>
</dbReference>
<dbReference type="SFLD" id="SFLDS00003">
    <property type="entry name" value="Haloacid_Dehalogenase"/>
    <property type="match status" value="1"/>
</dbReference>
<dbReference type="GO" id="GO:0046872">
    <property type="term" value="F:metal ion binding"/>
    <property type="evidence" value="ECO:0007669"/>
    <property type="project" value="UniProtKB-KW"/>
</dbReference>
<keyword evidence="4 6" id="KW-0378">Hydrolase</keyword>
<dbReference type="Pfam" id="PF00702">
    <property type="entry name" value="Hydrolase"/>
    <property type="match status" value="1"/>
</dbReference>
<dbReference type="InterPro" id="IPR051400">
    <property type="entry name" value="HAD-like_hydrolase"/>
</dbReference>
<dbReference type="InterPro" id="IPR036412">
    <property type="entry name" value="HAD-like_sf"/>
</dbReference>
<proteinExistence type="inferred from homology"/>
<evidence type="ECO:0000256" key="5">
    <source>
        <dbReference type="ARBA" id="ARBA00022842"/>
    </source>
</evidence>
<evidence type="ECO:0000313" key="7">
    <source>
        <dbReference type="Proteomes" id="UP000199259"/>
    </source>
</evidence>
<organism evidence="6 7">
    <name type="scientific">Methanolobus vulcani</name>
    <dbReference type="NCBI Taxonomy" id="38026"/>
    <lineage>
        <taxon>Archaea</taxon>
        <taxon>Methanobacteriati</taxon>
        <taxon>Methanobacteriota</taxon>
        <taxon>Stenosarchaea group</taxon>
        <taxon>Methanomicrobia</taxon>
        <taxon>Methanosarcinales</taxon>
        <taxon>Methanosarcinaceae</taxon>
        <taxon>Methanolobus</taxon>
    </lineage>
</organism>
<name>A0A7Z7FDM0_9EURY</name>
<keyword evidence="5" id="KW-0460">Magnesium</keyword>
<dbReference type="NCBIfam" id="TIGR01549">
    <property type="entry name" value="HAD-SF-IA-v1"/>
    <property type="match status" value="1"/>
</dbReference>
<sequence>MSESLQVKGMIFDCYHTLIDISTDESSFYTYDSLSKWLKYHGVVIDASQLMDEYKSRAVSMAVSTAETYPEIKVEDVFESICRDFSIWDIDAVELGVASSLLFRSASLRKLEAYPQSMRLLEKYQDLPKCIVSNGQRVFSEPELRFLGFYQYFDHIIFSSDLGYKKPDKRLFEEALDLLGLEASEVISIGDTPENDIDPPQELGMQTMHIYDAWEKMLSEESMFEENEYGND</sequence>
<dbReference type="GO" id="GO:0016791">
    <property type="term" value="F:phosphatase activity"/>
    <property type="evidence" value="ECO:0007669"/>
    <property type="project" value="TreeGrafter"/>
</dbReference>
<dbReference type="InterPro" id="IPR023214">
    <property type="entry name" value="HAD_sf"/>
</dbReference>
<comment type="caution">
    <text evidence="6">The sequence shown here is derived from an EMBL/GenBank/DDBJ whole genome shotgun (WGS) entry which is preliminary data.</text>
</comment>
<comment type="cofactor">
    <cofactor evidence="1">
        <name>Mg(2+)</name>
        <dbReference type="ChEBI" id="CHEBI:18420"/>
    </cofactor>
</comment>
<dbReference type="InterPro" id="IPR006439">
    <property type="entry name" value="HAD-SF_hydro_IA"/>
</dbReference>
<evidence type="ECO:0000256" key="3">
    <source>
        <dbReference type="ARBA" id="ARBA00022723"/>
    </source>
</evidence>
<dbReference type="Gene3D" id="3.40.50.1000">
    <property type="entry name" value="HAD superfamily/HAD-like"/>
    <property type="match status" value="1"/>
</dbReference>
<dbReference type="InterPro" id="IPR023198">
    <property type="entry name" value="PGP-like_dom2"/>
</dbReference>
<dbReference type="GO" id="GO:0044281">
    <property type="term" value="P:small molecule metabolic process"/>
    <property type="evidence" value="ECO:0007669"/>
    <property type="project" value="UniProtKB-ARBA"/>
</dbReference>
<evidence type="ECO:0000256" key="1">
    <source>
        <dbReference type="ARBA" id="ARBA00001946"/>
    </source>
</evidence>